<dbReference type="InterPro" id="IPR025164">
    <property type="entry name" value="Toastrack_DUF4097"/>
</dbReference>
<name>A0ABX1RW76_9FLAO</name>
<dbReference type="Pfam" id="PF13349">
    <property type="entry name" value="DUF4097"/>
    <property type="match status" value="1"/>
</dbReference>
<feature type="domain" description="DUF4097" evidence="2">
    <location>
        <begin position="93"/>
        <end position="216"/>
    </location>
</feature>
<proteinExistence type="predicted"/>
<gene>
    <name evidence="3" type="ORF">HHX25_07235</name>
</gene>
<organism evidence="3 4">
    <name type="scientific">Flavivirga algicola</name>
    <dbReference type="NCBI Taxonomy" id="2729136"/>
    <lineage>
        <taxon>Bacteria</taxon>
        <taxon>Pseudomonadati</taxon>
        <taxon>Bacteroidota</taxon>
        <taxon>Flavobacteriia</taxon>
        <taxon>Flavobacteriales</taxon>
        <taxon>Flavobacteriaceae</taxon>
        <taxon>Flavivirga</taxon>
    </lineage>
</organism>
<keyword evidence="1" id="KW-0732">Signal</keyword>
<dbReference type="EMBL" id="JABBHF010000003">
    <property type="protein sequence ID" value="NMH87293.1"/>
    <property type="molecule type" value="Genomic_DNA"/>
</dbReference>
<evidence type="ECO:0000256" key="1">
    <source>
        <dbReference type="SAM" id="SignalP"/>
    </source>
</evidence>
<sequence>MKRTGIIINLMAFLSFVFSYAQEDYTKNLNGISKVYIETGTKVKITAGSSNVLKFNNIGHNKTNNERAEGLKAVYSGGADNTGFGFSMSQEGSVLRVKDLKSWMQRKDLQIELPKTIDIHIDCGNLGSVTFEGFSSEIEVNSTVGNITFNDVTGPITAHSETGTINVDFVNVNQSSPITVHSSTGSVDVSLPSNTKADLELRSTMGTVYTDFELKTDAPDGMKVVGANRKIESKLNGGGVNIVLRSSTGNVYLRKK</sequence>
<reference evidence="3 4" key="1">
    <citation type="submission" date="2020-04" db="EMBL/GenBank/DDBJ databases">
        <title>A Flavivirga sp. nov.</title>
        <authorList>
            <person name="Sun X."/>
        </authorList>
    </citation>
    <scope>NUCLEOTIDE SEQUENCE [LARGE SCALE GENOMIC DNA]</scope>
    <source>
        <strain evidence="3 4">Y03</strain>
    </source>
</reference>
<feature type="chain" id="PRO_5046600426" evidence="1">
    <location>
        <begin position="22"/>
        <end position="256"/>
    </location>
</feature>
<accession>A0ABX1RW76</accession>
<protein>
    <submittedName>
        <fullName evidence="3">DUF4097 domain-containing protein</fullName>
    </submittedName>
</protein>
<evidence type="ECO:0000313" key="4">
    <source>
        <dbReference type="Proteomes" id="UP000746690"/>
    </source>
</evidence>
<evidence type="ECO:0000259" key="2">
    <source>
        <dbReference type="Pfam" id="PF13349"/>
    </source>
</evidence>
<evidence type="ECO:0000313" key="3">
    <source>
        <dbReference type="EMBL" id="NMH87293.1"/>
    </source>
</evidence>
<keyword evidence="4" id="KW-1185">Reference proteome</keyword>
<dbReference type="RefSeq" id="WP_169671645.1">
    <property type="nucleotide sequence ID" value="NZ_JABBHF010000003.1"/>
</dbReference>
<comment type="caution">
    <text evidence="3">The sequence shown here is derived from an EMBL/GenBank/DDBJ whole genome shotgun (WGS) entry which is preliminary data.</text>
</comment>
<dbReference type="Proteomes" id="UP000746690">
    <property type="component" value="Unassembled WGS sequence"/>
</dbReference>
<feature type="signal peptide" evidence="1">
    <location>
        <begin position="1"/>
        <end position="21"/>
    </location>
</feature>